<name>A0AAD4BPE0_BOLED</name>
<protein>
    <submittedName>
        <fullName evidence="3">Peptidase A4 family-domain-containing protein</fullName>
    </submittedName>
</protein>
<reference evidence="3" key="2">
    <citation type="journal article" date="2020" name="Nat. Commun.">
        <title>Large-scale genome sequencing of mycorrhizal fungi provides insights into the early evolution of symbiotic traits.</title>
        <authorList>
            <person name="Miyauchi S."/>
            <person name="Kiss E."/>
            <person name="Kuo A."/>
            <person name="Drula E."/>
            <person name="Kohler A."/>
            <person name="Sanchez-Garcia M."/>
            <person name="Morin E."/>
            <person name="Andreopoulos B."/>
            <person name="Barry K.W."/>
            <person name="Bonito G."/>
            <person name="Buee M."/>
            <person name="Carver A."/>
            <person name="Chen C."/>
            <person name="Cichocki N."/>
            <person name="Clum A."/>
            <person name="Culley D."/>
            <person name="Crous P.W."/>
            <person name="Fauchery L."/>
            <person name="Girlanda M."/>
            <person name="Hayes R.D."/>
            <person name="Keri Z."/>
            <person name="LaButti K."/>
            <person name="Lipzen A."/>
            <person name="Lombard V."/>
            <person name="Magnuson J."/>
            <person name="Maillard F."/>
            <person name="Murat C."/>
            <person name="Nolan M."/>
            <person name="Ohm R.A."/>
            <person name="Pangilinan J."/>
            <person name="Pereira M.F."/>
            <person name="Perotto S."/>
            <person name="Peter M."/>
            <person name="Pfister S."/>
            <person name="Riley R."/>
            <person name="Sitrit Y."/>
            <person name="Stielow J.B."/>
            <person name="Szollosi G."/>
            <person name="Zifcakova L."/>
            <person name="Stursova M."/>
            <person name="Spatafora J.W."/>
            <person name="Tedersoo L."/>
            <person name="Vaario L.M."/>
            <person name="Yamada A."/>
            <person name="Yan M."/>
            <person name="Wang P."/>
            <person name="Xu J."/>
            <person name="Bruns T."/>
            <person name="Baldrian P."/>
            <person name="Vilgalys R."/>
            <person name="Dunand C."/>
            <person name="Henrissat B."/>
            <person name="Grigoriev I.V."/>
            <person name="Hibbett D."/>
            <person name="Nagy L.G."/>
            <person name="Martin F.M."/>
        </authorList>
    </citation>
    <scope>NUCLEOTIDE SEQUENCE</scope>
    <source>
        <strain evidence="3">BED1</strain>
    </source>
</reference>
<keyword evidence="2" id="KW-0732">Signal</keyword>
<dbReference type="GO" id="GO:0070007">
    <property type="term" value="F:glutamic-type endopeptidase activity"/>
    <property type="evidence" value="ECO:0007669"/>
    <property type="project" value="InterPro"/>
</dbReference>
<feature type="active site" description="Proton acceptor" evidence="1">
    <location>
        <position position="190"/>
    </location>
</feature>
<dbReference type="Proteomes" id="UP001194468">
    <property type="component" value="Unassembled WGS sequence"/>
</dbReference>
<dbReference type="InterPro" id="IPR000250">
    <property type="entry name" value="Peptidase_G1"/>
</dbReference>
<comment type="caution">
    <text evidence="3">The sequence shown here is derived from an EMBL/GenBank/DDBJ whole genome shotgun (WGS) entry which is preliminary data.</text>
</comment>
<reference evidence="3" key="1">
    <citation type="submission" date="2019-10" db="EMBL/GenBank/DDBJ databases">
        <authorList>
            <consortium name="DOE Joint Genome Institute"/>
            <person name="Kuo A."/>
            <person name="Miyauchi S."/>
            <person name="Kiss E."/>
            <person name="Drula E."/>
            <person name="Kohler A."/>
            <person name="Sanchez-Garcia M."/>
            <person name="Andreopoulos B."/>
            <person name="Barry K.W."/>
            <person name="Bonito G."/>
            <person name="Buee M."/>
            <person name="Carver A."/>
            <person name="Chen C."/>
            <person name="Cichocki N."/>
            <person name="Clum A."/>
            <person name="Culley D."/>
            <person name="Crous P.W."/>
            <person name="Fauchery L."/>
            <person name="Girlanda M."/>
            <person name="Hayes R."/>
            <person name="Keri Z."/>
            <person name="LaButti K."/>
            <person name="Lipzen A."/>
            <person name="Lombard V."/>
            <person name="Magnuson J."/>
            <person name="Maillard F."/>
            <person name="Morin E."/>
            <person name="Murat C."/>
            <person name="Nolan M."/>
            <person name="Ohm R."/>
            <person name="Pangilinan J."/>
            <person name="Pereira M."/>
            <person name="Perotto S."/>
            <person name="Peter M."/>
            <person name="Riley R."/>
            <person name="Sitrit Y."/>
            <person name="Stielow B."/>
            <person name="Szollosi G."/>
            <person name="Zifcakova L."/>
            <person name="Stursova M."/>
            <person name="Spatafora J.W."/>
            <person name="Tedersoo L."/>
            <person name="Vaario L.-M."/>
            <person name="Yamada A."/>
            <person name="Yan M."/>
            <person name="Wang P."/>
            <person name="Xu J."/>
            <person name="Bruns T."/>
            <person name="Baldrian P."/>
            <person name="Vilgalys R."/>
            <person name="Henrissat B."/>
            <person name="Grigoriev I.V."/>
            <person name="Hibbett D."/>
            <person name="Nagy L.G."/>
            <person name="Martin F.M."/>
        </authorList>
    </citation>
    <scope>NUCLEOTIDE SEQUENCE</scope>
    <source>
        <strain evidence="3">BED1</strain>
    </source>
</reference>
<evidence type="ECO:0000256" key="2">
    <source>
        <dbReference type="SAM" id="SignalP"/>
    </source>
</evidence>
<evidence type="ECO:0000256" key="1">
    <source>
        <dbReference type="PIRSR" id="PIRSR600250-50"/>
    </source>
</evidence>
<accession>A0AAD4BPE0</accession>
<dbReference type="EMBL" id="WHUW01000024">
    <property type="protein sequence ID" value="KAF8435741.1"/>
    <property type="molecule type" value="Genomic_DNA"/>
</dbReference>
<dbReference type="PANTHER" id="PTHR37536">
    <property type="entry name" value="PUTATIVE (AFU_ORTHOLOGUE AFUA_3G02970)-RELATED"/>
    <property type="match status" value="1"/>
</dbReference>
<dbReference type="Pfam" id="PF01828">
    <property type="entry name" value="Peptidase_A4"/>
    <property type="match status" value="1"/>
</dbReference>
<dbReference type="InterPro" id="IPR013320">
    <property type="entry name" value="ConA-like_dom_sf"/>
</dbReference>
<dbReference type="AlphaFoldDB" id="A0AAD4BPE0"/>
<dbReference type="GO" id="GO:0006508">
    <property type="term" value="P:proteolysis"/>
    <property type="evidence" value="ECO:0007669"/>
    <property type="project" value="InterPro"/>
</dbReference>
<dbReference type="SUPFAM" id="SSF49899">
    <property type="entry name" value="Concanavalin A-like lectins/glucanases"/>
    <property type="match status" value="1"/>
</dbReference>
<keyword evidence="4" id="KW-1185">Reference proteome</keyword>
<evidence type="ECO:0000313" key="4">
    <source>
        <dbReference type="Proteomes" id="UP001194468"/>
    </source>
</evidence>
<evidence type="ECO:0000313" key="3">
    <source>
        <dbReference type="EMBL" id="KAF8435741.1"/>
    </source>
</evidence>
<organism evidence="3 4">
    <name type="scientific">Boletus edulis BED1</name>
    <dbReference type="NCBI Taxonomy" id="1328754"/>
    <lineage>
        <taxon>Eukaryota</taxon>
        <taxon>Fungi</taxon>
        <taxon>Dikarya</taxon>
        <taxon>Basidiomycota</taxon>
        <taxon>Agaricomycotina</taxon>
        <taxon>Agaricomycetes</taxon>
        <taxon>Agaricomycetidae</taxon>
        <taxon>Boletales</taxon>
        <taxon>Boletineae</taxon>
        <taxon>Boletaceae</taxon>
        <taxon>Boletoideae</taxon>
        <taxon>Boletus</taxon>
    </lineage>
</organism>
<dbReference type="InterPro" id="IPR038656">
    <property type="entry name" value="Peptidase_G1_sf"/>
</dbReference>
<gene>
    <name evidence="3" type="ORF">L210DRAFT_3550500</name>
</gene>
<proteinExistence type="predicted"/>
<sequence>MRFDFTLISTFLFASAVLADHSREDRSSQLFDVVEKRTSAISDSVQVASNIAGAVLKSIVAYPTYYNVTGVIVVPSILGQTGDGVSIWVGLDVDPSGTECGTTFRVGLICTMDSSGPLYTVAGQWLFEKTTSFTNVEVSALDVVQVTIGVSSDRTTGYATVENLTKKSIQTVQFNVINPLCLQSAGWIVEKMDNRTLANFTFVLFASPTAYSDKELNAGGSLVYDITREDGQALTVVQAYGDMIAVTQNYV</sequence>
<feature type="chain" id="PRO_5042154541" evidence="2">
    <location>
        <begin position="20"/>
        <end position="251"/>
    </location>
</feature>
<dbReference type="PANTHER" id="PTHR37536:SF1">
    <property type="entry name" value="ASPERGILLOPEPSIN, PUTAITVE (AFU_ORTHOLOGUE AFUA_7G01200)"/>
    <property type="match status" value="1"/>
</dbReference>
<feature type="signal peptide" evidence="2">
    <location>
        <begin position="1"/>
        <end position="19"/>
    </location>
</feature>
<dbReference type="Gene3D" id="2.60.120.700">
    <property type="entry name" value="Peptidase G1"/>
    <property type="match status" value="1"/>
</dbReference>